<evidence type="ECO:0000256" key="3">
    <source>
        <dbReference type="SAM" id="Phobius"/>
    </source>
</evidence>
<keyword evidence="3" id="KW-1133">Transmembrane helix</keyword>
<dbReference type="EMBL" id="JAHQIW010007271">
    <property type="protein sequence ID" value="KAJ1373388.1"/>
    <property type="molecule type" value="Genomic_DNA"/>
</dbReference>
<evidence type="ECO:0000256" key="1">
    <source>
        <dbReference type="ARBA" id="ARBA00022737"/>
    </source>
</evidence>
<proteinExistence type="predicted"/>
<evidence type="ECO:0000313" key="4">
    <source>
        <dbReference type="EMBL" id="KAJ1373388.1"/>
    </source>
</evidence>
<name>A0AAD5WL64_PARTN</name>
<dbReference type="AlphaFoldDB" id="A0AAD5WL64"/>
<gene>
    <name evidence="4" type="ORF">KIN20_035768</name>
</gene>
<feature type="compositionally biased region" description="Low complexity" evidence="2">
    <location>
        <begin position="233"/>
        <end position="246"/>
    </location>
</feature>
<comment type="caution">
    <text evidence="4">The sequence shown here is derived from an EMBL/GenBank/DDBJ whole genome shotgun (WGS) entry which is preliminary data.</text>
</comment>
<evidence type="ECO:0000256" key="2">
    <source>
        <dbReference type="SAM" id="MobiDB-lite"/>
    </source>
</evidence>
<sequence>MPWINFVLPAEIHRLRSGDGTVLLYTVPSPPTYASLLATMQDSIWCFALYERSMVRSRAFDSQSQPNLRGRNQLEMRKASFVVWTTLVAGAMSLLGTAYLLFNLYYEMTFLRDEVIEVVGSFKVETDSSWMDLMDIQLFHTPPSKRPHNPLLRREKRFSDLPEWCQCDFLPLCAIGPPGLPGAPGLPGEPGIPGPPGLDSAVEIEMVTPCMITIDCIRCPPGPPGPPGPDGIPGPRGTTGIPGAPALPYDLGRAPPGPPGPPGDPGMEGQPGIPGPPGFPGKDSISYFKQRGTPGLPGLSGDPGNKELLVHKACLVQQGHLVQKDYRVWMD</sequence>
<keyword evidence="3" id="KW-0472">Membrane</keyword>
<dbReference type="PANTHER" id="PTHR24637:SF418">
    <property type="entry name" value="NEMATODE CUTICLE COLLAGEN N-TERMINAL DOMAIN-CONTAINING PROTEIN"/>
    <property type="match status" value="1"/>
</dbReference>
<reference evidence="4" key="1">
    <citation type="submission" date="2021-06" db="EMBL/GenBank/DDBJ databases">
        <title>Parelaphostrongylus tenuis whole genome reference sequence.</title>
        <authorList>
            <person name="Garwood T.J."/>
            <person name="Larsen P.A."/>
            <person name="Fountain-Jones N.M."/>
            <person name="Garbe J.R."/>
            <person name="Macchietto M.G."/>
            <person name="Kania S.A."/>
            <person name="Gerhold R.W."/>
            <person name="Richards J.E."/>
            <person name="Wolf T.M."/>
        </authorList>
    </citation>
    <scope>NUCLEOTIDE SEQUENCE</scope>
    <source>
        <strain evidence="4">MNPRO001-30</strain>
        <tissue evidence="4">Meninges</tissue>
    </source>
</reference>
<evidence type="ECO:0008006" key="6">
    <source>
        <dbReference type="Google" id="ProtNLM"/>
    </source>
</evidence>
<feature type="compositionally biased region" description="Pro residues" evidence="2">
    <location>
        <begin position="255"/>
        <end position="264"/>
    </location>
</feature>
<evidence type="ECO:0000313" key="5">
    <source>
        <dbReference type="Proteomes" id="UP001196413"/>
    </source>
</evidence>
<keyword evidence="3" id="KW-0812">Transmembrane</keyword>
<dbReference type="PANTHER" id="PTHR24637">
    <property type="entry name" value="COLLAGEN"/>
    <property type="match status" value="1"/>
</dbReference>
<feature type="transmembrane region" description="Helical" evidence="3">
    <location>
        <begin position="81"/>
        <end position="102"/>
    </location>
</feature>
<dbReference type="Gene3D" id="1.20.5.320">
    <property type="entry name" value="6-Phosphogluconate Dehydrogenase, domain 3"/>
    <property type="match status" value="1"/>
</dbReference>
<organism evidence="4 5">
    <name type="scientific">Parelaphostrongylus tenuis</name>
    <name type="common">Meningeal worm</name>
    <dbReference type="NCBI Taxonomy" id="148309"/>
    <lineage>
        <taxon>Eukaryota</taxon>
        <taxon>Metazoa</taxon>
        <taxon>Ecdysozoa</taxon>
        <taxon>Nematoda</taxon>
        <taxon>Chromadorea</taxon>
        <taxon>Rhabditida</taxon>
        <taxon>Rhabditina</taxon>
        <taxon>Rhabditomorpha</taxon>
        <taxon>Strongyloidea</taxon>
        <taxon>Metastrongylidae</taxon>
        <taxon>Parelaphostrongylus</taxon>
    </lineage>
</organism>
<feature type="region of interest" description="Disordered" evidence="2">
    <location>
        <begin position="221"/>
        <end position="303"/>
    </location>
</feature>
<dbReference type="Proteomes" id="UP001196413">
    <property type="component" value="Unassembled WGS sequence"/>
</dbReference>
<protein>
    <recommendedName>
        <fullName evidence="6">Nematode cuticle collagen N-terminal domain-containing protein</fullName>
    </recommendedName>
</protein>
<keyword evidence="5" id="KW-1185">Reference proteome</keyword>
<accession>A0AAD5WL64</accession>
<feature type="compositionally biased region" description="Pro residues" evidence="2">
    <location>
        <begin position="221"/>
        <end position="232"/>
    </location>
</feature>
<keyword evidence="1" id="KW-0677">Repeat</keyword>